<keyword evidence="2" id="KW-0456">Lyase</keyword>
<dbReference type="PANTHER" id="PTHR11941">
    <property type="entry name" value="ENOYL-COA HYDRATASE-RELATED"/>
    <property type="match status" value="1"/>
</dbReference>
<dbReference type="Pfam" id="PF00378">
    <property type="entry name" value="ECH_1"/>
    <property type="match status" value="1"/>
</dbReference>
<evidence type="ECO:0000313" key="4">
    <source>
        <dbReference type="EMBL" id="MEE2565057.1"/>
    </source>
</evidence>
<comment type="caution">
    <text evidence="4">The sequence shown here is derived from an EMBL/GenBank/DDBJ whole genome shotgun (WGS) entry which is preliminary data.</text>
</comment>
<proteinExistence type="inferred from homology"/>
<gene>
    <name evidence="4" type="ORF">V0U35_00055</name>
</gene>
<organism evidence="4 5">
    <name type="scientific">Hyphobacterium marinum</name>
    <dbReference type="NCBI Taxonomy" id="3116574"/>
    <lineage>
        <taxon>Bacteria</taxon>
        <taxon>Pseudomonadati</taxon>
        <taxon>Pseudomonadota</taxon>
        <taxon>Alphaproteobacteria</taxon>
        <taxon>Maricaulales</taxon>
        <taxon>Maricaulaceae</taxon>
        <taxon>Hyphobacterium</taxon>
    </lineage>
</organism>
<dbReference type="Gene3D" id="3.90.226.10">
    <property type="entry name" value="2-enoyl-CoA Hydratase, Chain A, domain 1"/>
    <property type="match status" value="1"/>
</dbReference>
<keyword evidence="5" id="KW-1185">Reference proteome</keyword>
<dbReference type="PROSITE" id="PS00166">
    <property type="entry name" value="ENOYL_COA_HYDRATASE"/>
    <property type="match status" value="1"/>
</dbReference>
<reference evidence="4 5" key="1">
    <citation type="submission" date="2024-01" db="EMBL/GenBank/DDBJ databases">
        <title>Hyphobacterium bacterium isolated from marine sediment.</title>
        <authorList>
            <person name="Zhao S."/>
        </authorList>
    </citation>
    <scope>NUCLEOTIDE SEQUENCE [LARGE SCALE GENOMIC DNA]</scope>
    <source>
        <strain evidence="4 5">Y60-23</strain>
    </source>
</reference>
<comment type="similarity">
    <text evidence="1 3">Belongs to the enoyl-CoA hydratase/isomerase family.</text>
</comment>
<protein>
    <submittedName>
        <fullName evidence="4">Enoyl-CoA hydratase-related protein</fullName>
    </submittedName>
</protein>
<dbReference type="SUPFAM" id="SSF52096">
    <property type="entry name" value="ClpP/crotonase"/>
    <property type="match status" value="1"/>
</dbReference>
<dbReference type="InterPro" id="IPR018376">
    <property type="entry name" value="Enoyl-CoA_hyd/isom_CS"/>
</dbReference>
<evidence type="ECO:0000313" key="5">
    <source>
        <dbReference type="Proteomes" id="UP001310692"/>
    </source>
</evidence>
<sequence length="262" mass="27658">MAGMDIRLERDGAIATLLLDRPDKRNALTEAMWTAMPSLLDEAAQDDAVRVLIVSGTGGHFASGADITEFEAVYATPERAQSYSRAVAGALDALADFPKPALARIEGACVGAGCGIALACDLRFAADGARFGVTPAKLGLVYTLNDTRRLVEAVGVPAAKDILFSARLLEAAEALSVGLIDRLMAPGDLGRAVADYAALLVSRSGHSAKVAKRMIAMIQNGVTGETEETRALFLDAFSGDDFAEGYRAFLDKRTPDFSKDKT</sequence>
<evidence type="ECO:0000256" key="1">
    <source>
        <dbReference type="ARBA" id="ARBA00005254"/>
    </source>
</evidence>
<dbReference type="Proteomes" id="UP001310692">
    <property type="component" value="Unassembled WGS sequence"/>
</dbReference>
<name>A0ABU7LU33_9PROT</name>
<dbReference type="InterPro" id="IPR014748">
    <property type="entry name" value="Enoyl-CoA_hydra_C"/>
</dbReference>
<dbReference type="InterPro" id="IPR029045">
    <property type="entry name" value="ClpP/crotonase-like_dom_sf"/>
</dbReference>
<evidence type="ECO:0000256" key="3">
    <source>
        <dbReference type="RuleBase" id="RU003707"/>
    </source>
</evidence>
<dbReference type="InterPro" id="IPR001753">
    <property type="entry name" value="Enoyl-CoA_hydra/iso"/>
</dbReference>
<accession>A0ABU7LU33</accession>
<dbReference type="PANTHER" id="PTHR11941:SF127">
    <property type="entry name" value="ENOYL-COA HYDRATASE ECHA18 (ENOYL HYDRASE) (UNSATURATED ACYL-COA HYDRATASE) (CROTONASE)-RELATED"/>
    <property type="match status" value="1"/>
</dbReference>
<dbReference type="CDD" id="cd06558">
    <property type="entry name" value="crotonase-like"/>
    <property type="match status" value="1"/>
</dbReference>
<dbReference type="EMBL" id="JAZDRO010000001">
    <property type="protein sequence ID" value="MEE2565057.1"/>
    <property type="molecule type" value="Genomic_DNA"/>
</dbReference>
<dbReference type="Gene3D" id="1.10.12.10">
    <property type="entry name" value="Lyase 2-enoyl-coa Hydratase, Chain A, domain 2"/>
    <property type="match status" value="1"/>
</dbReference>
<evidence type="ECO:0000256" key="2">
    <source>
        <dbReference type="ARBA" id="ARBA00023239"/>
    </source>
</evidence>